<organism evidence="13 14">
    <name type="scientific">Ridgeia piscesae</name>
    <name type="common">Tubeworm</name>
    <dbReference type="NCBI Taxonomy" id="27915"/>
    <lineage>
        <taxon>Eukaryota</taxon>
        <taxon>Metazoa</taxon>
        <taxon>Spiralia</taxon>
        <taxon>Lophotrochozoa</taxon>
        <taxon>Annelida</taxon>
        <taxon>Polychaeta</taxon>
        <taxon>Sedentaria</taxon>
        <taxon>Canalipalpata</taxon>
        <taxon>Sabellida</taxon>
        <taxon>Siboglinidae</taxon>
        <taxon>Ridgeia</taxon>
    </lineage>
</organism>
<keyword evidence="14" id="KW-1185">Reference proteome</keyword>
<dbReference type="EMBL" id="JAODUO010000693">
    <property type="protein sequence ID" value="KAK2175987.1"/>
    <property type="molecule type" value="Genomic_DNA"/>
</dbReference>
<evidence type="ECO:0000256" key="7">
    <source>
        <dbReference type="ARBA" id="ARBA00023157"/>
    </source>
</evidence>
<feature type="disulfide bond" evidence="9">
    <location>
        <begin position="189"/>
        <end position="195"/>
    </location>
</feature>
<dbReference type="InterPro" id="IPR023346">
    <property type="entry name" value="Lysozyme-like_dom_sf"/>
</dbReference>
<feature type="disulfide bond" evidence="9">
    <location>
        <begin position="143"/>
        <end position="252"/>
    </location>
</feature>
<keyword evidence="8" id="KW-0326">Glycosidase</keyword>
<dbReference type="InterPro" id="IPR008597">
    <property type="entry name" value="Invert_lysozyme"/>
</dbReference>
<evidence type="ECO:0000256" key="9">
    <source>
        <dbReference type="PIRSR" id="PIRSR608597-3"/>
    </source>
</evidence>
<dbReference type="GO" id="GO:0003796">
    <property type="term" value="F:lysozyme activity"/>
    <property type="evidence" value="ECO:0007669"/>
    <property type="project" value="UniProtKB-EC"/>
</dbReference>
<evidence type="ECO:0000256" key="8">
    <source>
        <dbReference type="ARBA" id="ARBA00023295"/>
    </source>
</evidence>
<keyword evidence="7 9" id="KW-1015">Disulfide bond</keyword>
<protein>
    <recommendedName>
        <fullName evidence="2">lysozyme</fullName>
        <ecNumber evidence="2">3.2.1.17</ecNumber>
    </recommendedName>
</protein>
<evidence type="ECO:0000256" key="1">
    <source>
        <dbReference type="ARBA" id="ARBA00000632"/>
    </source>
</evidence>
<keyword evidence="11" id="KW-0732">Signal</keyword>
<dbReference type="Gene3D" id="2.170.140.10">
    <property type="entry name" value="Chitin binding domain"/>
    <property type="match status" value="1"/>
</dbReference>
<evidence type="ECO:0000256" key="11">
    <source>
        <dbReference type="SAM" id="SignalP"/>
    </source>
</evidence>
<evidence type="ECO:0000256" key="6">
    <source>
        <dbReference type="ARBA" id="ARBA00023022"/>
    </source>
</evidence>
<gene>
    <name evidence="13" type="ORF">NP493_692g07000</name>
</gene>
<feature type="disulfide bond" evidence="9">
    <location>
        <begin position="140"/>
        <end position="222"/>
    </location>
</feature>
<evidence type="ECO:0000256" key="2">
    <source>
        <dbReference type="ARBA" id="ARBA00012732"/>
    </source>
</evidence>
<comment type="caution">
    <text evidence="13">The sequence shown here is derived from an EMBL/GenBank/DDBJ whole genome shotgun (WGS) entry which is preliminary data.</text>
</comment>
<feature type="region of interest" description="Disordered" evidence="10">
    <location>
        <begin position="101"/>
        <end position="122"/>
    </location>
</feature>
<dbReference type="GO" id="GO:0042742">
    <property type="term" value="P:defense response to bacterium"/>
    <property type="evidence" value="ECO:0007669"/>
    <property type="project" value="UniProtKB-KW"/>
</dbReference>
<dbReference type="GO" id="GO:0008061">
    <property type="term" value="F:chitin binding"/>
    <property type="evidence" value="ECO:0007669"/>
    <property type="project" value="InterPro"/>
</dbReference>
<dbReference type="Pfam" id="PF05497">
    <property type="entry name" value="Destabilase"/>
    <property type="match status" value="1"/>
</dbReference>
<evidence type="ECO:0000256" key="4">
    <source>
        <dbReference type="ARBA" id="ARBA00022638"/>
    </source>
</evidence>
<dbReference type="InterPro" id="IPR036508">
    <property type="entry name" value="Chitin-bd_dom_sf"/>
</dbReference>
<dbReference type="PANTHER" id="PTHR11195">
    <property type="entry name" value="DESTABILASE-RELATED"/>
    <property type="match status" value="1"/>
</dbReference>
<keyword evidence="6" id="KW-0044">Antibiotic</keyword>
<dbReference type="PROSITE" id="PS50940">
    <property type="entry name" value="CHIT_BIND_II"/>
    <property type="match status" value="1"/>
</dbReference>
<feature type="chain" id="PRO_5042034660" description="lysozyme" evidence="11">
    <location>
        <begin position="26"/>
        <end position="258"/>
    </location>
</feature>
<feature type="domain" description="Chitin-binding type-2" evidence="12">
    <location>
        <begin position="36"/>
        <end position="92"/>
    </location>
</feature>
<evidence type="ECO:0000256" key="3">
    <source>
        <dbReference type="ARBA" id="ARBA00022529"/>
    </source>
</evidence>
<keyword evidence="4" id="KW-0081">Bacteriolytic enzyme</keyword>
<feature type="disulfide bond" evidence="9">
    <location>
        <begin position="157"/>
        <end position="166"/>
    </location>
</feature>
<dbReference type="PANTHER" id="PTHR11195:SF13">
    <property type="entry name" value="INVERTEBRATE-TYPE LYSOZYME 2-RELATED"/>
    <property type="match status" value="1"/>
</dbReference>
<dbReference type="Gene3D" id="1.10.530.10">
    <property type="match status" value="1"/>
</dbReference>
<proteinExistence type="predicted"/>
<dbReference type="PROSITE" id="PS51909">
    <property type="entry name" value="LYSOZYME_I"/>
    <property type="match status" value="1"/>
</dbReference>
<dbReference type="InterPro" id="IPR002557">
    <property type="entry name" value="Chitin-bd_dom"/>
</dbReference>
<dbReference type="AlphaFoldDB" id="A0AAD9NMQ0"/>
<dbReference type="Proteomes" id="UP001209878">
    <property type="component" value="Unassembled WGS sequence"/>
</dbReference>
<evidence type="ECO:0000256" key="10">
    <source>
        <dbReference type="SAM" id="MobiDB-lite"/>
    </source>
</evidence>
<evidence type="ECO:0000256" key="5">
    <source>
        <dbReference type="ARBA" id="ARBA00022801"/>
    </source>
</evidence>
<sequence length="258" mass="28857">MAARKNLHYVLAIASVLAAVMTAAGQTCVSTGRNCVRSCVGLKDGSYQSCQSCNVYVVCGNGQYTWACAQGLKWNDDSKNCDWSTETCKCLQSLPDDIDDSGNKNNSGEDSNGTRRRRRRKRKRIKSNEYKTYYGFSRNCLKCICEVEGCKQHYNKCQMIGGSVSCGPFQIKEPYWVDAHEPGRGFEECTKMMRCSARCVRAYMDRYADSCALRAGKDIATCEDYARVHNGGPNGCIQPFTVAYWEKVYECCKEQGGC</sequence>
<name>A0AAD9NMQ0_RIDPI</name>
<dbReference type="EC" id="3.2.1.17" evidence="2"/>
<comment type="catalytic activity">
    <reaction evidence="1">
        <text>Hydrolysis of (1-&gt;4)-beta-linkages between N-acetylmuramic acid and N-acetyl-D-glucosamine residues in a peptidoglycan and between N-acetyl-D-glucosamine residues in chitodextrins.</text>
        <dbReference type="EC" id="3.2.1.17"/>
    </reaction>
</comment>
<dbReference type="SUPFAM" id="SSF53955">
    <property type="entry name" value="Lysozyme-like"/>
    <property type="match status" value="1"/>
</dbReference>
<keyword evidence="5" id="KW-0378">Hydrolase</keyword>
<keyword evidence="3" id="KW-0929">Antimicrobial</keyword>
<evidence type="ECO:0000259" key="12">
    <source>
        <dbReference type="PROSITE" id="PS50940"/>
    </source>
</evidence>
<feature type="disulfide bond" evidence="9">
    <location>
        <begin position="145"/>
        <end position="150"/>
    </location>
</feature>
<reference evidence="13" key="1">
    <citation type="journal article" date="2023" name="Mol. Biol. Evol.">
        <title>Third-Generation Sequencing Reveals the Adaptive Role of the Epigenome in Three Deep-Sea Polychaetes.</title>
        <authorList>
            <person name="Perez M."/>
            <person name="Aroh O."/>
            <person name="Sun Y."/>
            <person name="Lan Y."/>
            <person name="Juniper S.K."/>
            <person name="Young C.R."/>
            <person name="Angers B."/>
            <person name="Qian P.Y."/>
        </authorList>
    </citation>
    <scope>NUCLEOTIDE SEQUENCE</scope>
    <source>
        <strain evidence="13">R07B-5</strain>
    </source>
</reference>
<accession>A0AAD9NMQ0</accession>
<dbReference type="SUPFAM" id="SSF57625">
    <property type="entry name" value="Invertebrate chitin-binding proteins"/>
    <property type="match status" value="1"/>
</dbReference>
<evidence type="ECO:0000313" key="13">
    <source>
        <dbReference type="EMBL" id="KAK2175987.1"/>
    </source>
</evidence>
<dbReference type="GO" id="GO:0005576">
    <property type="term" value="C:extracellular region"/>
    <property type="evidence" value="ECO:0007669"/>
    <property type="project" value="InterPro"/>
</dbReference>
<evidence type="ECO:0000313" key="14">
    <source>
        <dbReference type="Proteomes" id="UP001209878"/>
    </source>
</evidence>
<dbReference type="GO" id="GO:0031640">
    <property type="term" value="P:killing of cells of another organism"/>
    <property type="evidence" value="ECO:0007669"/>
    <property type="project" value="UniProtKB-KW"/>
</dbReference>
<feature type="signal peptide" evidence="11">
    <location>
        <begin position="1"/>
        <end position="25"/>
    </location>
</feature>